<comment type="caution">
    <text evidence="6">The sequence shown here is derived from an EMBL/GenBank/DDBJ whole genome shotgun (WGS) entry which is preliminary data.</text>
</comment>
<keyword evidence="2" id="KW-0813">Transport</keyword>
<feature type="domain" description="ABC transporter type 1 GsiC-like N-terminal" evidence="5">
    <location>
        <begin position="1"/>
        <end position="95"/>
    </location>
</feature>
<protein>
    <submittedName>
        <fullName evidence="6">Oligopeptide transport system permease protein OppB</fullName>
    </submittedName>
</protein>
<organism evidence="6 7">
    <name type="scientific">Gracilibacillus boraciitolerans JCM 21714</name>
    <dbReference type="NCBI Taxonomy" id="1298598"/>
    <lineage>
        <taxon>Bacteria</taxon>
        <taxon>Bacillati</taxon>
        <taxon>Bacillota</taxon>
        <taxon>Bacilli</taxon>
        <taxon>Bacillales</taxon>
        <taxon>Bacillaceae</taxon>
        <taxon>Gracilibacillus</taxon>
    </lineage>
</organism>
<keyword evidence="4" id="KW-0812">Transmembrane</keyword>
<keyword evidence="4" id="KW-0472">Membrane</keyword>
<name>W4VJK9_9BACI</name>
<evidence type="ECO:0000256" key="3">
    <source>
        <dbReference type="ARBA" id="ARBA00022475"/>
    </source>
</evidence>
<dbReference type="STRING" id="1298598.JCM21714_2683"/>
<evidence type="ECO:0000256" key="2">
    <source>
        <dbReference type="ARBA" id="ARBA00022448"/>
    </source>
</evidence>
<dbReference type="EMBL" id="BAVS01000014">
    <property type="protein sequence ID" value="GAE93585.1"/>
    <property type="molecule type" value="Genomic_DNA"/>
</dbReference>
<dbReference type="AlphaFoldDB" id="W4VJK9"/>
<reference evidence="6 7" key="1">
    <citation type="journal article" date="2014" name="Genome Announc.">
        <title>Draft Genome Sequence of the Boron-Tolerant and Moderately Halotolerant Bacterium Gracilibacillus boraciitolerans JCM 21714T.</title>
        <authorList>
            <person name="Ahmed I."/>
            <person name="Oshima K."/>
            <person name="Suda W."/>
            <person name="Kitamura K."/>
            <person name="Iida T."/>
            <person name="Ohmori Y."/>
            <person name="Fujiwara T."/>
            <person name="Hattori M."/>
            <person name="Ohkuma M."/>
        </authorList>
    </citation>
    <scope>NUCLEOTIDE SEQUENCE [LARGE SCALE GENOMIC DNA]</scope>
    <source>
        <strain evidence="6 7">JCM 21714</strain>
    </source>
</reference>
<proteinExistence type="predicted"/>
<dbReference type="PANTHER" id="PTHR30465:SF74">
    <property type="entry name" value="OLIGOPEPTIDE TRANSPORT SYSTEM PERMEASE PROTEIN OPPB"/>
    <property type="match status" value="1"/>
</dbReference>
<keyword evidence="4" id="KW-1133">Transmembrane helix</keyword>
<dbReference type="PANTHER" id="PTHR30465">
    <property type="entry name" value="INNER MEMBRANE ABC TRANSPORTER"/>
    <property type="match status" value="1"/>
</dbReference>
<dbReference type="eggNOG" id="COG0601">
    <property type="taxonomic scope" value="Bacteria"/>
</dbReference>
<evidence type="ECO:0000313" key="7">
    <source>
        <dbReference type="Proteomes" id="UP000019102"/>
    </source>
</evidence>
<sequence>MIKYIAQRIVYMIITLFIIASATFFLMQILPGSPFNDLGGKMTEAQEEILMDKYGLNEPVVVQYAKYIANMVQGDLGVSFQYNNRAVTDIILDRLGPSAQLGAQALIIGAILGDYARYDSCNKT</sequence>
<keyword evidence="7" id="KW-1185">Reference proteome</keyword>
<keyword evidence="3" id="KW-1003">Cell membrane</keyword>
<evidence type="ECO:0000313" key="6">
    <source>
        <dbReference type="EMBL" id="GAE93585.1"/>
    </source>
</evidence>
<accession>W4VJK9</accession>
<feature type="transmembrane region" description="Helical" evidence="4">
    <location>
        <begin position="9"/>
        <end position="30"/>
    </location>
</feature>
<dbReference type="GO" id="GO:0005886">
    <property type="term" value="C:plasma membrane"/>
    <property type="evidence" value="ECO:0007669"/>
    <property type="project" value="UniProtKB-SubCell"/>
</dbReference>
<comment type="subcellular location">
    <subcellularLocation>
        <location evidence="1">Cell membrane</location>
        <topology evidence="1">Multi-pass membrane protein</topology>
    </subcellularLocation>
</comment>
<gene>
    <name evidence="6" type="ORF">JCM21714_2683</name>
</gene>
<evidence type="ECO:0000259" key="5">
    <source>
        <dbReference type="Pfam" id="PF19300"/>
    </source>
</evidence>
<dbReference type="Proteomes" id="UP000019102">
    <property type="component" value="Unassembled WGS sequence"/>
</dbReference>
<dbReference type="Pfam" id="PF19300">
    <property type="entry name" value="BPD_transp_1_N"/>
    <property type="match status" value="1"/>
</dbReference>
<dbReference type="InterPro" id="IPR045621">
    <property type="entry name" value="BPD_transp_1_N"/>
</dbReference>
<evidence type="ECO:0000256" key="1">
    <source>
        <dbReference type="ARBA" id="ARBA00004651"/>
    </source>
</evidence>
<evidence type="ECO:0000256" key="4">
    <source>
        <dbReference type="SAM" id="Phobius"/>
    </source>
</evidence>